<accession>A0A098YV04</accession>
<dbReference type="Pfam" id="PF10502">
    <property type="entry name" value="Peptidase_S26"/>
    <property type="match status" value="1"/>
</dbReference>
<dbReference type="GO" id="GO:0016020">
    <property type="term" value="C:membrane"/>
    <property type="evidence" value="ECO:0007669"/>
    <property type="project" value="UniProtKB-SubCell"/>
</dbReference>
<evidence type="ECO:0000256" key="3">
    <source>
        <dbReference type="RuleBase" id="RU362042"/>
    </source>
</evidence>
<comment type="similarity">
    <text evidence="1 3">Belongs to the peptidase S26 family.</text>
</comment>
<sequence length="153" mass="17464">MRNILQWILSIVVCTVAMLAIRAYLFTIFIVPNEELRPALQKGDRVLVNRLSHTHFSKGDVVLFRLKQQALGRIIAIPGDTIIVKGEQYQIPNYCHGSCTCGECQFVLVSNGQQHALVRQGDIIGKAYSLWRWKHRKKKHEYNVPAHRQSNGS</sequence>
<protein>
    <recommendedName>
        <fullName evidence="2 3">Signal peptidase I</fullName>
        <ecNumber evidence="3">3.4.21.89</ecNumber>
    </recommendedName>
</protein>
<feature type="domain" description="Peptidase S26" evidence="4">
    <location>
        <begin position="5"/>
        <end position="91"/>
    </location>
</feature>
<dbReference type="EC" id="3.4.21.89" evidence="3"/>
<dbReference type="GO" id="GO:0006465">
    <property type="term" value="P:signal peptide processing"/>
    <property type="evidence" value="ECO:0007669"/>
    <property type="project" value="InterPro"/>
</dbReference>
<evidence type="ECO:0000259" key="4">
    <source>
        <dbReference type="Pfam" id="PF10502"/>
    </source>
</evidence>
<organism evidence="5 6">
    <name type="scientific">Hoylesella timonensis S9-PR14</name>
    <dbReference type="NCBI Taxonomy" id="1401062"/>
    <lineage>
        <taxon>Bacteria</taxon>
        <taxon>Pseudomonadati</taxon>
        <taxon>Bacteroidota</taxon>
        <taxon>Bacteroidia</taxon>
        <taxon>Bacteroidales</taxon>
        <taxon>Prevotellaceae</taxon>
        <taxon>Hoylesella</taxon>
    </lineage>
</organism>
<dbReference type="EMBL" id="JRPQ01000002">
    <property type="protein sequence ID" value="KGI23174.1"/>
    <property type="molecule type" value="Genomic_DNA"/>
</dbReference>
<dbReference type="OrthoDB" id="1078331at2"/>
<dbReference type="RefSeq" id="WP_036925514.1">
    <property type="nucleotide sequence ID" value="NZ_JRPQ01000002.1"/>
</dbReference>
<dbReference type="PANTHER" id="PTHR43390:SF1">
    <property type="entry name" value="CHLOROPLAST PROCESSING PEPTIDASE"/>
    <property type="match status" value="1"/>
</dbReference>
<name>A0A098YV04_9BACT</name>
<dbReference type="Gene3D" id="2.10.109.10">
    <property type="entry name" value="Umud Fragment, subunit A"/>
    <property type="match status" value="1"/>
</dbReference>
<reference evidence="5 6" key="1">
    <citation type="submission" date="2014-07" db="EMBL/GenBank/DDBJ databases">
        <authorList>
            <person name="McCorrison J."/>
            <person name="Sanka R."/>
            <person name="Torralba M."/>
            <person name="Gillis M."/>
            <person name="Haft D.H."/>
            <person name="Methe B."/>
            <person name="Sutton G."/>
            <person name="Nelson K.E."/>
        </authorList>
    </citation>
    <scope>NUCLEOTIDE SEQUENCE [LARGE SCALE GENOMIC DNA]</scope>
    <source>
        <strain evidence="5 6">S9-PR14</strain>
    </source>
</reference>
<dbReference type="InterPro" id="IPR019533">
    <property type="entry name" value="Peptidase_S26"/>
</dbReference>
<keyword evidence="3" id="KW-0378">Hydrolase</keyword>
<evidence type="ECO:0000256" key="1">
    <source>
        <dbReference type="ARBA" id="ARBA00009370"/>
    </source>
</evidence>
<comment type="caution">
    <text evidence="5">The sequence shown here is derived from an EMBL/GenBank/DDBJ whole genome shotgun (WGS) entry which is preliminary data.</text>
</comment>
<evidence type="ECO:0000313" key="6">
    <source>
        <dbReference type="Proteomes" id="UP000029723"/>
    </source>
</evidence>
<dbReference type="Proteomes" id="UP000029723">
    <property type="component" value="Unassembled WGS sequence"/>
</dbReference>
<proteinExistence type="inferred from homology"/>
<dbReference type="GO" id="GO:0009003">
    <property type="term" value="F:signal peptidase activity"/>
    <property type="evidence" value="ECO:0007669"/>
    <property type="project" value="UniProtKB-EC"/>
</dbReference>
<dbReference type="AlphaFoldDB" id="A0A098YV04"/>
<keyword evidence="3" id="KW-0472">Membrane</keyword>
<feature type="transmembrane region" description="Helical" evidence="3">
    <location>
        <begin position="7"/>
        <end position="31"/>
    </location>
</feature>
<dbReference type="InterPro" id="IPR036286">
    <property type="entry name" value="LexA/Signal_pep-like_sf"/>
</dbReference>
<dbReference type="NCBIfam" id="TIGR02227">
    <property type="entry name" value="sigpep_I_bact"/>
    <property type="match status" value="1"/>
</dbReference>
<evidence type="ECO:0000313" key="5">
    <source>
        <dbReference type="EMBL" id="KGI23174.1"/>
    </source>
</evidence>
<gene>
    <name evidence="5" type="ORF">HMPREF9304_00260</name>
</gene>
<keyword evidence="3" id="KW-1133">Transmembrane helix</keyword>
<keyword evidence="3" id="KW-0812">Transmembrane</keyword>
<dbReference type="InterPro" id="IPR000223">
    <property type="entry name" value="Pept_S26A_signal_pept_1"/>
</dbReference>
<dbReference type="PANTHER" id="PTHR43390">
    <property type="entry name" value="SIGNAL PEPTIDASE I"/>
    <property type="match status" value="1"/>
</dbReference>
<comment type="catalytic activity">
    <reaction evidence="3">
        <text>Cleavage of hydrophobic, N-terminal signal or leader sequences from secreted and periplasmic proteins.</text>
        <dbReference type="EC" id="3.4.21.89"/>
    </reaction>
</comment>
<dbReference type="CDD" id="cd06462">
    <property type="entry name" value="Peptidase_S24_S26"/>
    <property type="match status" value="1"/>
</dbReference>
<evidence type="ECO:0000256" key="2">
    <source>
        <dbReference type="ARBA" id="ARBA00019232"/>
    </source>
</evidence>
<dbReference type="SUPFAM" id="SSF51306">
    <property type="entry name" value="LexA/Signal peptidase"/>
    <property type="match status" value="1"/>
</dbReference>
<keyword evidence="3" id="KW-0645">Protease</keyword>
<dbReference type="GO" id="GO:0004252">
    <property type="term" value="F:serine-type endopeptidase activity"/>
    <property type="evidence" value="ECO:0007669"/>
    <property type="project" value="InterPro"/>
</dbReference>
<comment type="subcellular location">
    <subcellularLocation>
        <location evidence="3">Membrane</location>
        <topology evidence="3">Single-pass type II membrane protein</topology>
    </subcellularLocation>
</comment>